<proteinExistence type="predicted"/>
<dbReference type="PANTHER" id="PTHR14465">
    <property type="entry name" value="IQ DOMAIN-CONTAINING PROTEIN H"/>
    <property type="match status" value="1"/>
</dbReference>
<comment type="caution">
    <text evidence="1">The sequence shown here is derived from an EMBL/GenBank/DDBJ whole genome shotgun (WGS) entry which is preliminary data.</text>
</comment>
<gene>
    <name evidence="1" type="ORF">mPipKuh1_006788</name>
</gene>
<dbReference type="InterPro" id="IPR038752">
    <property type="entry name" value="IQCH"/>
</dbReference>
<protein>
    <submittedName>
        <fullName evidence="1">IQ motif containing H</fullName>
    </submittedName>
</protein>
<accession>A0A7J8B1B5</accession>
<sequence>MARETENRDPIGTILIQVHDDLQQLKDKLENLPPEGEGTLDIQNLKTAIKRTEMGLRIHIEKYLNVVNSQVFSTSISENKLFSPHNTDWLLPTVIDQKLFIFPLESEDKLWPPRRQGSVFPHAFPRTKRKIGLDVKIMQDPENLRHRAAVNENYGISLPSINQRKAGV</sequence>
<organism evidence="1 2">
    <name type="scientific">Pipistrellus kuhlii</name>
    <name type="common">Kuhl's pipistrelle</name>
    <dbReference type="NCBI Taxonomy" id="59472"/>
    <lineage>
        <taxon>Eukaryota</taxon>
        <taxon>Metazoa</taxon>
        <taxon>Chordata</taxon>
        <taxon>Craniata</taxon>
        <taxon>Vertebrata</taxon>
        <taxon>Euteleostomi</taxon>
        <taxon>Mammalia</taxon>
        <taxon>Eutheria</taxon>
        <taxon>Laurasiatheria</taxon>
        <taxon>Chiroptera</taxon>
        <taxon>Yangochiroptera</taxon>
        <taxon>Vespertilionidae</taxon>
        <taxon>Pipistrellus</taxon>
    </lineage>
</organism>
<name>A0A7J8B1B5_PIPKU</name>
<dbReference type="AlphaFoldDB" id="A0A7J8B1B5"/>
<evidence type="ECO:0000313" key="1">
    <source>
        <dbReference type="EMBL" id="KAF6392255.1"/>
    </source>
</evidence>
<dbReference type="EMBL" id="JACAGB010000001">
    <property type="protein sequence ID" value="KAF6392255.1"/>
    <property type="molecule type" value="Genomic_DNA"/>
</dbReference>
<evidence type="ECO:0000313" key="2">
    <source>
        <dbReference type="Proteomes" id="UP000558488"/>
    </source>
</evidence>
<dbReference type="PANTHER" id="PTHR14465:SF0">
    <property type="entry name" value="IQ DOMAIN-CONTAINING PROTEIN H"/>
    <property type="match status" value="1"/>
</dbReference>
<reference evidence="1 2" key="1">
    <citation type="journal article" date="2020" name="Nature">
        <title>Six reference-quality genomes reveal evolution of bat adaptations.</title>
        <authorList>
            <person name="Jebb D."/>
            <person name="Huang Z."/>
            <person name="Pippel M."/>
            <person name="Hughes G.M."/>
            <person name="Lavrichenko K."/>
            <person name="Devanna P."/>
            <person name="Winkler S."/>
            <person name="Jermiin L.S."/>
            <person name="Skirmuntt E.C."/>
            <person name="Katzourakis A."/>
            <person name="Burkitt-Gray L."/>
            <person name="Ray D.A."/>
            <person name="Sullivan K.A.M."/>
            <person name="Roscito J.G."/>
            <person name="Kirilenko B.M."/>
            <person name="Davalos L.M."/>
            <person name="Corthals A.P."/>
            <person name="Power M.L."/>
            <person name="Jones G."/>
            <person name="Ransome R.D."/>
            <person name="Dechmann D.K.N."/>
            <person name="Locatelli A.G."/>
            <person name="Puechmaille S.J."/>
            <person name="Fedrigo O."/>
            <person name="Jarvis E.D."/>
            <person name="Hiller M."/>
            <person name="Vernes S.C."/>
            <person name="Myers E.W."/>
            <person name="Teeling E.C."/>
        </authorList>
    </citation>
    <scope>NUCLEOTIDE SEQUENCE [LARGE SCALE GENOMIC DNA]</scope>
    <source>
        <strain evidence="1">MPipKuh1</strain>
        <tissue evidence="1">Flight muscle</tissue>
    </source>
</reference>
<keyword evidence="2" id="KW-1185">Reference proteome</keyword>
<dbReference type="Proteomes" id="UP000558488">
    <property type="component" value="Unassembled WGS sequence"/>
</dbReference>